<feature type="compositionally biased region" description="Polar residues" evidence="1">
    <location>
        <begin position="381"/>
        <end position="399"/>
    </location>
</feature>
<dbReference type="AlphaFoldDB" id="A0A7R8V7L0"/>
<dbReference type="OrthoDB" id="5983381at2759"/>
<dbReference type="InParanoid" id="A0A7R8V7L0"/>
<evidence type="ECO:0000313" key="3">
    <source>
        <dbReference type="EMBL" id="CAD7093592.1"/>
    </source>
</evidence>
<proteinExistence type="predicted"/>
<keyword evidence="2" id="KW-0732">Signal</keyword>
<feature type="region of interest" description="Disordered" evidence="1">
    <location>
        <begin position="48"/>
        <end position="113"/>
    </location>
</feature>
<reference evidence="3 4" key="1">
    <citation type="submission" date="2020-11" db="EMBL/GenBank/DDBJ databases">
        <authorList>
            <person name="Wallbank WR R."/>
            <person name="Pardo Diaz C."/>
            <person name="Kozak K."/>
            <person name="Martin S."/>
            <person name="Jiggins C."/>
            <person name="Moest M."/>
            <person name="Warren A I."/>
            <person name="Generalovic N T."/>
            <person name="Byers J.R.P. K."/>
            <person name="Montejo-Kovacevich G."/>
            <person name="Yen C E."/>
        </authorList>
    </citation>
    <scope>NUCLEOTIDE SEQUENCE [LARGE SCALE GENOMIC DNA]</scope>
</reference>
<name>A0A7R8V7L0_HERIL</name>
<dbReference type="InterPro" id="IPR008160">
    <property type="entry name" value="Collagen"/>
</dbReference>
<gene>
    <name evidence="3" type="ORF">HERILL_LOCUS15866</name>
</gene>
<accession>A0A7R8V7L0</accession>
<evidence type="ECO:0000256" key="1">
    <source>
        <dbReference type="SAM" id="MobiDB-lite"/>
    </source>
</evidence>
<protein>
    <submittedName>
        <fullName evidence="3">Uncharacterized protein</fullName>
    </submittedName>
</protein>
<dbReference type="Proteomes" id="UP000594454">
    <property type="component" value="Chromosome 6"/>
</dbReference>
<keyword evidence="4" id="KW-1185">Reference proteome</keyword>
<dbReference type="Pfam" id="PF01391">
    <property type="entry name" value="Collagen"/>
    <property type="match status" value="1"/>
</dbReference>
<feature type="compositionally biased region" description="Pro residues" evidence="1">
    <location>
        <begin position="51"/>
        <end position="60"/>
    </location>
</feature>
<feature type="region of interest" description="Disordered" evidence="1">
    <location>
        <begin position="351"/>
        <end position="414"/>
    </location>
</feature>
<feature type="region of interest" description="Disordered" evidence="1">
    <location>
        <begin position="233"/>
        <end position="261"/>
    </location>
</feature>
<feature type="region of interest" description="Disordered" evidence="1">
    <location>
        <begin position="445"/>
        <end position="470"/>
    </location>
</feature>
<evidence type="ECO:0000313" key="4">
    <source>
        <dbReference type="Proteomes" id="UP000594454"/>
    </source>
</evidence>
<feature type="signal peptide" evidence="2">
    <location>
        <begin position="1"/>
        <end position="23"/>
    </location>
</feature>
<evidence type="ECO:0000256" key="2">
    <source>
        <dbReference type="SAM" id="SignalP"/>
    </source>
</evidence>
<feature type="chain" id="PRO_5030549291" evidence="2">
    <location>
        <begin position="24"/>
        <end position="480"/>
    </location>
</feature>
<sequence>MVAVFRSIYFILHLLFCVSLSVTKEVRPGNENVRLILEELARSGSKYCQCPPGPPGPAGIPGPQGDQGPPGPVGPRGYTGLQGRPGHVGARGYPGYPGATGAPGKEGPMGPPGPPGEPAKFNGFGFSGPNFDPDDQKNWGQNWQMWGAMNPYLLNFYNIPPFAYPAVWPMMIVSQLMAAMFNNCGHQHPLKPSFGDNMESKPLGPGPFQPGSCGGGASGFPFPCPPFNLFMPRPTPPMSNSNQEQVNKNQEKPSAMPPTDNTEYISTPPTLKPTMEAPILPTDRPHKQCAESRPCNLNVPEATEIDPLTGKPVESEVVPNAAENEFDGLSSLLHNASIVYKPLSPETTDQVTAIPTREPKPPRPTKPASWVSRPIPPSISKPGSENSYSSFLPTPQESGSRPKPHSNLTGPVKKPIITSEVALEARATHESTIVFPEVDEMNLTTYMPTTPEGRVVDSKSTRSEERDVEDVEEIVVSDFD</sequence>
<feature type="compositionally biased region" description="Polar residues" evidence="1">
    <location>
        <begin position="238"/>
        <end position="248"/>
    </location>
</feature>
<dbReference type="EMBL" id="LR899014">
    <property type="protein sequence ID" value="CAD7093592.1"/>
    <property type="molecule type" value="Genomic_DNA"/>
</dbReference>
<organism evidence="3 4">
    <name type="scientific">Hermetia illucens</name>
    <name type="common">Black soldier fly</name>
    <dbReference type="NCBI Taxonomy" id="343691"/>
    <lineage>
        <taxon>Eukaryota</taxon>
        <taxon>Metazoa</taxon>
        <taxon>Ecdysozoa</taxon>
        <taxon>Arthropoda</taxon>
        <taxon>Hexapoda</taxon>
        <taxon>Insecta</taxon>
        <taxon>Pterygota</taxon>
        <taxon>Neoptera</taxon>
        <taxon>Endopterygota</taxon>
        <taxon>Diptera</taxon>
        <taxon>Brachycera</taxon>
        <taxon>Stratiomyomorpha</taxon>
        <taxon>Stratiomyidae</taxon>
        <taxon>Hermetiinae</taxon>
        <taxon>Hermetia</taxon>
    </lineage>
</organism>
<feature type="compositionally biased region" description="Basic and acidic residues" evidence="1">
    <location>
        <begin position="454"/>
        <end position="465"/>
    </location>
</feature>
<feature type="compositionally biased region" description="Low complexity" evidence="1">
    <location>
        <begin position="90"/>
        <end position="108"/>
    </location>
</feature>